<dbReference type="Proteomes" id="UP000267821">
    <property type="component" value="Unassembled WGS sequence"/>
</dbReference>
<evidence type="ECO:0000256" key="1">
    <source>
        <dbReference type="SAM" id="MobiDB-lite"/>
    </source>
</evidence>
<proteinExistence type="predicted"/>
<feature type="region of interest" description="Disordered" evidence="1">
    <location>
        <begin position="85"/>
        <end position="174"/>
    </location>
</feature>
<organism evidence="2 3">
    <name type="scientific">Terfezia boudieri ATCC MYA-4762</name>
    <dbReference type="NCBI Taxonomy" id="1051890"/>
    <lineage>
        <taxon>Eukaryota</taxon>
        <taxon>Fungi</taxon>
        <taxon>Dikarya</taxon>
        <taxon>Ascomycota</taxon>
        <taxon>Pezizomycotina</taxon>
        <taxon>Pezizomycetes</taxon>
        <taxon>Pezizales</taxon>
        <taxon>Pezizaceae</taxon>
        <taxon>Terfezia</taxon>
    </lineage>
</organism>
<keyword evidence="3" id="KW-1185">Reference proteome</keyword>
<feature type="compositionally biased region" description="Pro residues" evidence="1">
    <location>
        <begin position="161"/>
        <end position="174"/>
    </location>
</feature>
<evidence type="ECO:0000313" key="2">
    <source>
        <dbReference type="EMBL" id="RPB27974.1"/>
    </source>
</evidence>
<name>A0A3N4LYJ9_9PEZI</name>
<dbReference type="OrthoDB" id="5408734at2759"/>
<gene>
    <name evidence="2" type="ORF">L211DRAFT_476149</name>
</gene>
<accession>A0A3N4LYJ9</accession>
<feature type="region of interest" description="Disordered" evidence="1">
    <location>
        <begin position="1"/>
        <end position="28"/>
    </location>
</feature>
<feature type="compositionally biased region" description="Polar residues" evidence="1">
    <location>
        <begin position="1"/>
        <end position="26"/>
    </location>
</feature>
<feature type="compositionally biased region" description="Basic and acidic residues" evidence="1">
    <location>
        <begin position="130"/>
        <end position="142"/>
    </location>
</feature>
<evidence type="ECO:0000313" key="3">
    <source>
        <dbReference type="Proteomes" id="UP000267821"/>
    </source>
</evidence>
<feature type="compositionally biased region" description="Pro residues" evidence="1">
    <location>
        <begin position="119"/>
        <end position="129"/>
    </location>
</feature>
<dbReference type="AlphaFoldDB" id="A0A3N4LYJ9"/>
<protein>
    <submittedName>
        <fullName evidence="2">Uncharacterized protein</fullName>
    </submittedName>
</protein>
<sequence length="174" mass="18409">MSASSSAYTSAGETSPKNQSSKSARPQSVIAAHFADQLDNIFLINDTLDELTNSVENKRFSLTSHNAELEALQARLKRTEELLEAKKKRLSLPGSPTDLPPMPKSPPPQPPAGISDAVPPMPDAPPPPPPKDDSAAVSEAKEGFVVVERSPSVVNAGGNMPPMPTRMAPPVPVE</sequence>
<feature type="compositionally biased region" description="Pro residues" evidence="1">
    <location>
        <begin position="98"/>
        <end position="111"/>
    </location>
</feature>
<dbReference type="InParanoid" id="A0A3N4LYJ9"/>
<reference evidence="2 3" key="1">
    <citation type="journal article" date="2018" name="Nat. Ecol. Evol.">
        <title>Pezizomycetes genomes reveal the molecular basis of ectomycorrhizal truffle lifestyle.</title>
        <authorList>
            <person name="Murat C."/>
            <person name="Payen T."/>
            <person name="Noel B."/>
            <person name="Kuo A."/>
            <person name="Morin E."/>
            <person name="Chen J."/>
            <person name="Kohler A."/>
            <person name="Krizsan K."/>
            <person name="Balestrini R."/>
            <person name="Da Silva C."/>
            <person name="Montanini B."/>
            <person name="Hainaut M."/>
            <person name="Levati E."/>
            <person name="Barry K.W."/>
            <person name="Belfiori B."/>
            <person name="Cichocki N."/>
            <person name="Clum A."/>
            <person name="Dockter R.B."/>
            <person name="Fauchery L."/>
            <person name="Guy J."/>
            <person name="Iotti M."/>
            <person name="Le Tacon F."/>
            <person name="Lindquist E.A."/>
            <person name="Lipzen A."/>
            <person name="Malagnac F."/>
            <person name="Mello A."/>
            <person name="Molinier V."/>
            <person name="Miyauchi S."/>
            <person name="Poulain J."/>
            <person name="Riccioni C."/>
            <person name="Rubini A."/>
            <person name="Sitrit Y."/>
            <person name="Splivallo R."/>
            <person name="Traeger S."/>
            <person name="Wang M."/>
            <person name="Zifcakova L."/>
            <person name="Wipf D."/>
            <person name="Zambonelli A."/>
            <person name="Paolocci F."/>
            <person name="Nowrousian M."/>
            <person name="Ottonello S."/>
            <person name="Baldrian P."/>
            <person name="Spatafora J.W."/>
            <person name="Henrissat B."/>
            <person name="Nagy L.G."/>
            <person name="Aury J.M."/>
            <person name="Wincker P."/>
            <person name="Grigoriev I.V."/>
            <person name="Bonfante P."/>
            <person name="Martin F.M."/>
        </authorList>
    </citation>
    <scope>NUCLEOTIDE SEQUENCE [LARGE SCALE GENOMIC DNA]</scope>
    <source>
        <strain evidence="2 3">ATCC MYA-4762</strain>
    </source>
</reference>
<dbReference type="EMBL" id="ML121530">
    <property type="protein sequence ID" value="RPB27974.1"/>
    <property type="molecule type" value="Genomic_DNA"/>
</dbReference>